<reference evidence="1 2" key="1">
    <citation type="journal article" date="2020" name="Microorganisms">
        <title>Osmotic Adaptation and Compatible Solute Biosynthesis of Phototrophic Bacteria as Revealed from Genome Analyses.</title>
        <authorList>
            <person name="Imhoff J.F."/>
            <person name="Rahn T."/>
            <person name="Kunzel S."/>
            <person name="Keller A."/>
            <person name="Neulinger S.C."/>
        </authorList>
    </citation>
    <scope>NUCLEOTIDE SEQUENCE [LARGE SCALE GENOMIC DNA]</scope>
    <source>
        <strain evidence="1 2">DSM 21303</strain>
    </source>
</reference>
<organism evidence="1 2">
    <name type="scientific">Thiocapsa imhoffii</name>
    <dbReference type="NCBI Taxonomy" id="382777"/>
    <lineage>
        <taxon>Bacteria</taxon>
        <taxon>Pseudomonadati</taxon>
        <taxon>Pseudomonadota</taxon>
        <taxon>Gammaproteobacteria</taxon>
        <taxon>Chromatiales</taxon>
        <taxon>Chromatiaceae</taxon>
        <taxon>Thiocapsa</taxon>
    </lineage>
</organism>
<dbReference type="EMBL" id="NRSD01000001">
    <property type="protein sequence ID" value="MBK1643390.1"/>
    <property type="molecule type" value="Genomic_DNA"/>
</dbReference>
<evidence type="ECO:0000313" key="2">
    <source>
        <dbReference type="Proteomes" id="UP001138802"/>
    </source>
</evidence>
<dbReference type="PROSITE" id="PS51257">
    <property type="entry name" value="PROKAR_LIPOPROTEIN"/>
    <property type="match status" value="1"/>
</dbReference>
<dbReference type="Proteomes" id="UP001138802">
    <property type="component" value="Unassembled WGS sequence"/>
</dbReference>
<evidence type="ECO:0000313" key="1">
    <source>
        <dbReference type="EMBL" id="MBK1643390.1"/>
    </source>
</evidence>
<comment type="caution">
    <text evidence="1">The sequence shown here is derived from an EMBL/GenBank/DDBJ whole genome shotgun (WGS) entry which is preliminary data.</text>
</comment>
<dbReference type="AlphaFoldDB" id="A0A9X0WF68"/>
<proteinExistence type="predicted"/>
<keyword evidence="2" id="KW-1185">Reference proteome</keyword>
<gene>
    <name evidence="1" type="ORF">CKO25_01705</name>
</gene>
<evidence type="ECO:0008006" key="3">
    <source>
        <dbReference type="Google" id="ProtNLM"/>
    </source>
</evidence>
<accession>A0A9X0WF68</accession>
<sequence>MMRGRGDVGRTLILLFLVGALGCQSRTGNRPGDSCTLTAGMSTDDLVMCGCMPAYSPNEGALMLMSEAQQNNTRTISIVNYMCPIGPAGVARVVVRNGISTSIYE</sequence>
<protein>
    <recommendedName>
        <fullName evidence="3">Lipoprotein</fullName>
    </recommendedName>
</protein>
<name>A0A9X0WF68_9GAMM</name>